<feature type="compositionally biased region" description="Basic and acidic residues" evidence="1">
    <location>
        <begin position="7"/>
        <end position="33"/>
    </location>
</feature>
<evidence type="ECO:0000313" key="3">
    <source>
        <dbReference type="Proteomes" id="UP001154078"/>
    </source>
</evidence>
<keyword evidence="3" id="KW-1185">Reference proteome</keyword>
<protein>
    <submittedName>
        <fullName evidence="2">Uncharacterized protein</fullName>
    </submittedName>
</protein>
<proteinExistence type="predicted"/>
<dbReference type="OrthoDB" id="6777838at2759"/>
<reference evidence="2" key="1">
    <citation type="submission" date="2021-12" db="EMBL/GenBank/DDBJ databases">
        <authorList>
            <person name="King R."/>
        </authorList>
    </citation>
    <scope>NUCLEOTIDE SEQUENCE</scope>
</reference>
<name>A0A9P0FJR4_BRAAE</name>
<accession>A0A9P0FJR4</accession>
<dbReference type="AlphaFoldDB" id="A0A9P0FJR4"/>
<feature type="region of interest" description="Disordered" evidence="1">
    <location>
        <begin position="1"/>
        <end position="119"/>
    </location>
</feature>
<dbReference type="EMBL" id="OV121136">
    <property type="protein sequence ID" value="CAH0556613.1"/>
    <property type="molecule type" value="Genomic_DNA"/>
</dbReference>
<organism evidence="2 3">
    <name type="scientific">Brassicogethes aeneus</name>
    <name type="common">Rape pollen beetle</name>
    <name type="synonym">Meligethes aeneus</name>
    <dbReference type="NCBI Taxonomy" id="1431903"/>
    <lineage>
        <taxon>Eukaryota</taxon>
        <taxon>Metazoa</taxon>
        <taxon>Ecdysozoa</taxon>
        <taxon>Arthropoda</taxon>
        <taxon>Hexapoda</taxon>
        <taxon>Insecta</taxon>
        <taxon>Pterygota</taxon>
        <taxon>Neoptera</taxon>
        <taxon>Endopterygota</taxon>
        <taxon>Coleoptera</taxon>
        <taxon>Polyphaga</taxon>
        <taxon>Cucujiformia</taxon>
        <taxon>Nitidulidae</taxon>
        <taxon>Meligethinae</taxon>
        <taxon>Brassicogethes</taxon>
    </lineage>
</organism>
<gene>
    <name evidence="2" type="ORF">MELIAE_LOCUS7513</name>
</gene>
<evidence type="ECO:0000256" key="1">
    <source>
        <dbReference type="SAM" id="MobiDB-lite"/>
    </source>
</evidence>
<evidence type="ECO:0000313" key="2">
    <source>
        <dbReference type="EMBL" id="CAH0556613.1"/>
    </source>
</evidence>
<sequence>MRRAREKIKQDRDKHEEIKQKDRERYRKKKEEGLVMGIKDLSRRDQKAKRKEWRERAKRYRQKEKNNRLLNDMLQRNSPPPTPEQEIELPSTPPSTSRIASGKKLLGEIGRNGKKRKMT</sequence>
<dbReference type="Proteomes" id="UP001154078">
    <property type="component" value="Chromosome 5"/>
</dbReference>
<feature type="compositionally biased region" description="Basic residues" evidence="1">
    <location>
        <begin position="46"/>
        <end position="62"/>
    </location>
</feature>